<evidence type="ECO:0000313" key="2">
    <source>
        <dbReference type="Proteomes" id="UP000078540"/>
    </source>
</evidence>
<name>A0A195BDQ7_9HYME</name>
<sequence length="83" mass="9321">MYDRTSVTSISSLKLSRNLWLPNTLVGAYKTAIVIANWTQPLSNPCRNLDERPCRATCFKLAALWLTWSSIEEIMSAVMTGVN</sequence>
<gene>
    <name evidence="1" type="ORF">ALC53_06876</name>
</gene>
<organism evidence="1 2">
    <name type="scientific">Atta colombica</name>
    <dbReference type="NCBI Taxonomy" id="520822"/>
    <lineage>
        <taxon>Eukaryota</taxon>
        <taxon>Metazoa</taxon>
        <taxon>Ecdysozoa</taxon>
        <taxon>Arthropoda</taxon>
        <taxon>Hexapoda</taxon>
        <taxon>Insecta</taxon>
        <taxon>Pterygota</taxon>
        <taxon>Neoptera</taxon>
        <taxon>Endopterygota</taxon>
        <taxon>Hymenoptera</taxon>
        <taxon>Apocrita</taxon>
        <taxon>Aculeata</taxon>
        <taxon>Formicoidea</taxon>
        <taxon>Formicidae</taxon>
        <taxon>Myrmicinae</taxon>
        <taxon>Atta</taxon>
    </lineage>
</organism>
<dbReference type="AlphaFoldDB" id="A0A195BDQ7"/>
<accession>A0A195BDQ7</accession>
<dbReference type="Proteomes" id="UP000078540">
    <property type="component" value="Unassembled WGS sequence"/>
</dbReference>
<dbReference type="EMBL" id="KQ976509">
    <property type="protein sequence ID" value="KYM82701.1"/>
    <property type="molecule type" value="Genomic_DNA"/>
</dbReference>
<protein>
    <submittedName>
        <fullName evidence="1">Uncharacterized protein</fullName>
    </submittedName>
</protein>
<reference evidence="1 2" key="1">
    <citation type="submission" date="2015-09" db="EMBL/GenBank/DDBJ databases">
        <title>Atta colombica WGS genome.</title>
        <authorList>
            <person name="Nygaard S."/>
            <person name="Hu H."/>
            <person name="Boomsma J."/>
            <person name="Zhang G."/>
        </authorList>
    </citation>
    <scope>NUCLEOTIDE SEQUENCE [LARGE SCALE GENOMIC DNA]</scope>
    <source>
        <strain evidence="1">Treedump-2</strain>
        <tissue evidence="1">Whole body</tissue>
    </source>
</reference>
<evidence type="ECO:0000313" key="1">
    <source>
        <dbReference type="EMBL" id="KYM82701.1"/>
    </source>
</evidence>
<keyword evidence="2" id="KW-1185">Reference proteome</keyword>
<proteinExistence type="predicted"/>